<protein>
    <submittedName>
        <fullName evidence="2">(Mediterranean fruit fly) hypothetical protein</fullName>
    </submittedName>
</protein>
<proteinExistence type="predicted"/>
<dbReference type="EMBL" id="CAJHJT010000034">
    <property type="protein sequence ID" value="CAD7004685.1"/>
    <property type="molecule type" value="Genomic_DNA"/>
</dbReference>
<accession>A0A811V2T8</accession>
<name>A0A811V2T8_CERCA</name>
<comment type="caution">
    <text evidence="2">The sequence shown here is derived from an EMBL/GenBank/DDBJ whole genome shotgun (WGS) entry which is preliminary data.</text>
</comment>
<evidence type="ECO:0000313" key="2">
    <source>
        <dbReference type="EMBL" id="CAD7004685.1"/>
    </source>
</evidence>
<gene>
    <name evidence="2" type="ORF">CCAP1982_LOCUS13079</name>
</gene>
<evidence type="ECO:0000313" key="3">
    <source>
        <dbReference type="Proteomes" id="UP000606786"/>
    </source>
</evidence>
<keyword evidence="3" id="KW-1185">Reference proteome</keyword>
<feature type="transmembrane region" description="Helical" evidence="1">
    <location>
        <begin position="31"/>
        <end position="52"/>
    </location>
</feature>
<keyword evidence="1" id="KW-1133">Transmembrane helix</keyword>
<evidence type="ECO:0000256" key="1">
    <source>
        <dbReference type="SAM" id="Phobius"/>
    </source>
</evidence>
<sequence>MVAEVAEVVMAVAAVAATVNAFVAAIVIKIVVVVVVGIVAVVFVVLFECFLLQKIMQEMHTGENTHEYAHTWNKHGYTYVQQKPTLKSANEYLSVGVHAYVLHTCIYAHTYVCECYKQVLVARKGLAYRVCVCTHLKCKTFTSVGTRY</sequence>
<reference evidence="2" key="1">
    <citation type="submission" date="2020-11" db="EMBL/GenBank/DDBJ databases">
        <authorList>
            <person name="Whitehead M."/>
        </authorList>
    </citation>
    <scope>NUCLEOTIDE SEQUENCE</scope>
    <source>
        <strain evidence="2">EGII</strain>
    </source>
</reference>
<organism evidence="2 3">
    <name type="scientific">Ceratitis capitata</name>
    <name type="common">Mediterranean fruit fly</name>
    <name type="synonym">Tephritis capitata</name>
    <dbReference type="NCBI Taxonomy" id="7213"/>
    <lineage>
        <taxon>Eukaryota</taxon>
        <taxon>Metazoa</taxon>
        <taxon>Ecdysozoa</taxon>
        <taxon>Arthropoda</taxon>
        <taxon>Hexapoda</taxon>
        <taxon>Insecta</taxon>
        <taxon>Pterygota</taxon>
        <taxon>Neoptera</taxon>
        <taxon>Endopterygota</taxon>
        <taxon>Diptera</taxon>
        <taxon>Brachycera</taxon>
        <taxon>Muscomorpha</taxon>
        <taxon>Tephritoidea</taxon>
        <taxon>Tephritidae</taxon>
        <taxon>Ceratitis</taxon>
        <taxon>Ceratitis</taxon>
    </lineage>
</organism>
<dbReference type="Proteomes" id="UP000606786">
    <property type="component" value="Unassembled WGS sequence"/>
</dbReference>
<keyword evidence="1" id="KW-0472">Membrane</keyword>
<dbReference type="AlphaFoldDB" id="A0A811V2T8"/>
<keyword evidence="1" id="KW-0812">Transmembrane</keyword>